<reference evidence="3" key="1">
    <citation type="journal article" date="2009" name="Rice">
        <title>De Novo Next Generation Sequencing of Plant Genomes.</title>
        <authorList>
            <person name="Rounsley S."/>
            <person name="Marri P.R."/>
            <person name="Yu Y."/>
            <person name="He R."/>
            <person name="Sisneros N."/>
            <person name="Goicoechea J.L."/>
            <person name="Lee S.J."/>
            <person name="Angelova A."/>
            <person name="Kudrna D."/>
            <person name="Luo M."/>
            <person name="Affourtit J."/>
            <person name="Desany B."/>
            <person name="Knight J."/>
            <person name="Niazi F."/>
            <person name="Egholm M."/>
            <person name="Wing R.A."/>
        </authorList>
    </citation>
    <scope>NUCLEOTIDE SEQUENCE [LARGE SCALE GENOMIC DNA]</scope>
    <source>
        <strain evidence="3">cv. IRGC 105608</strain>
    </source>
</reference>
<protein>
    <submittedName>
        <fullName evidence="3">Uncharacterized protein</fullName>
    </submittedName>
</protein>
<keyword evidence="2" id="KW-0472">Membrane</keyword>
<dbReference type="EnsemblPlants" id="OBART09G20190.1">
    <property type="protein sequence ID" value="OBART09G20190.1"/>
    <property type="gene ID" value="OBART09G20190"/>
</dbReference>
<keyword evidence="4" id="KW-1185">Reference proteome</keyword>
<evidence type="ECO:0000313" key="4">
    <source>
        <dbReference type="Proteomes" id="UP000026960"/>
    </source>
</evidence>
<proteinExistence type="predicted"/>
<evidence type="ECO:0000256" key="1">
    <source>
        <dbReference type="SAM" id="MobiDB-lite"/>
    </source>
</evidence>
<evidence type="ECO:0000313" key="3">
    <source>
        <dbReference type="EnsemblPlants" id="OBART09G20190.1"/>
    </source>
</evidence>
<sequence>MAVGCWALEEKYRPWSPDPAALQHDSTYVVGWLASSRFVRSLWLRVSEVEEREEEEEGIHSRGFRREQESTRRGRERERNRRRERGGGRKRLEKGRQWRSQETRTQSPLRLGSFSTLLCADACFLVFFSVLFVSFLCGWNHGNGIKICIFTICMRGAPGCRVSGYIASG</sequence>
<dbReference type="Proteomes" id="UP000026960">
    <property type="component" value="Chromosome 9"/>
</dbReference>
<feature type="compositionally biased region" description="Basic and acidic residues" evidence="1">
    <location>
        <begin position="58"/>
        <end position="87"/>
    </location>
</feature>
<keyword evidence="2" id="KW-1133">Transmembrane helix</keyword>
<feature type="region of interest" description="Disordered" evidence="1">
    <location>
        <begin position="57"/>
        <end position="101"/>
    </location>
</feature>
<organism evidence="3">
    <name type="scientific">Oryza barthii</name>
    <dbReference type="NCBI Taxonomy" id="65489"/>
    <lineage>
        <taxon>Eukaryota</taxon>
        <taxon>Viridiplantae</taxon>
        <taxon>Streptophyta</taxon>
        <taxon>Embryophyta</taxon>
        <taxon>Tracheophyta</taxon>
        <taxon>Spermatophyta</taxon>
        <taxon>Magnoliopsida</taxon>
        <taxon>Liliopsida</taxon>
        <taxon>Poales</taxon>
        <taxon>Poaceae</taxon>
        <taxon>BOP clade</taxon>
        <taxon>Oryzoideae</taxon>
        <taxon>Oryzeae</taxon>
        <taxon>Oryzinae</taxon>
        <taxon>Oryza</taxon>
    </lineage>
</organism>
<dbReference type="HOGENOM" id="CLU_1580931_0_0_1"/>
<evidence type="ECO:0000256" key="2">
    <source>
        <dbReference type="SAM" id="Phobius"/>
    </source>
</evidence>
<dbReference type="Gramene" id="OBART09G20190.1">
    <property type="protein sequence ID" value="OBART09G20190.1"/>
    <property type="gene ID" value="OBART09G20190"/>
</dbReference>
<name>A0A0D3HA89_9ORYZ</name>
<reference evidence="3" key="2">
    <citation type="submission" date="2015-03" db="UniProtKB">
        <authorList>
            <consortium name="EnsemblPlants"/>
        </authorList>
    </citation>
    <scope>IDENTIFICATION</scope>
</reference>
<feature type="transmembrane region" description="Helical" evidence="2">
    <location>
        <begin position="114"/>
        <end position="136"/>
    </location>
</feature>
<dbReference type="AlphaFoldDB" id="A0A0D3HA89"/>
<accession>A0A0D3HA89</accession>
<keyword evidence="2" id="KW-0812">Transmembrane</keyword>
<dbReference type="PaxDb" id="65489-OBART09G20190.1"/>